<dbReference type="AlphaFoldDB" id="A0A1H3EKB9"/>
<gene>
    <name evidence="1" type="ORF">SAMN05660923_02941</name>
</gene>
<protein>
    <recommendedName>
        <fullName evidence="3">SPRY domain-containing protein</fullName>
    </recommendedName>
</protein>
<proteinExistence type="predicted"/>
<reference evidence="1 2" key="1">
    <citation type="submission" date="2016-10" db="EMBL/GenBank/DDBJ databases">
        <authorList>
            <person name="de Groot N.N."/>
        </authorList>
    </citation>
    <scope>NUCLEOTIDE SEQUENCE [LARGE SCALE GENOMIC DNA]</scope>
    <source>
        <strain evidence="1 2">DSM 23310</strain>
    </source>
</reference>
<dbReference type="RefSeq" id="WP_093754966.1">
    <property type="nucleotide sequence ID" value="NZ_BSYN01000002.1"/>
</dbReference>
<evidence type="ECO:0008006" key="3">
    <source>
        <dbReference type="Google" id="ProtNLM"/>
    </source>
</evidence>
<evidence type="ECO:0000313" key="1">
    <source>
        <dbReference type="EMBL" id="SDX79040.1"/>
    </source>
</evidence>
<dbReference type="SUPFAM" id="SSF49899">
    <property type="entry name" value="Concanavalin A-like lectins/glucanases"/>
    <property type="match status" value="1"/>
</dbReference>
<dbReference type="Proteomes" id="UP000198828">
    <property type="component" value="Unassembled WGS sequence"/>
</dbReference>
<organism evidence="1 2">
    <name type="scientific">Tepidimicrobium xylanilyticum</name>
    <dbReference type="NCBI Taxonomy" id="1123352"/>
    <lineage>
        <taxon>Bacteria</taxon>
        <taxon>Bacillati</taxon>
        <taxon>Bacillota</taxon>
        <taxon>Tissierellia</taxon>
        <taxon>Tissierellales</taxon>
        <taxon>Tepidimicrobiaceae</taxon>
        <taxon>Tepidimicrobium</taxon>
    </lineage>
</organism>
<dbReference type="EMBL" id="FNNG01000020">
    <property type="protein sequence ID" value="SDX79040.1"/>
    <property type="molecule type" value="Genomic_DNA"/>
</dbReference>
<dbReference type="OrthoDB" id="2609250at2"/>
<dbReference type="Gene3D" id="2.60.120.920">
    <property type="match status" value="1"/>
</dbReference>
<sequence length="142" mass="15660">MDSKKNVNRSPWSSIDGGVAFGYYVDNKIGKLFKTGEALITELLAYTTGDTLGIALDLDSSPRMARFYKNGQFIVEGEIPWSGEVYPAVGSGNSDGGITTANFGITKFNIITSNPVEWQKLKRKGYLPYDVDNASWFTPFKI</sequence>
<name>A0A1H3EKB9_9FIRM</name>
<dbReference type="InterPro" id="IPR013320">
    <property type="entry name" value="ConA-like_dom_sf"/>
</dbReference>
<evidence type="ECO:0000313" key="2">
    <source>
        <dbReference type="Proteomes" id="UP000198828"/>
    </source>
</evidence>
<accession>A0A1H3EKB9</accession>
<dbReference type="InterPro" id="IPR043136">
    <property type="entry name" value="B30.2/SPRY_sf"/>
</dbReference>
<keyword evidence="2" id="KW-1185">Reference proteome</keyword>